<name>A0ABU7FNU6_9ACTN</name>
<keyword evidence="1" id="KW-0812">Transmembrane</keyword>
<dbReference type="EMBL" id="JAYWVC010000108">
    <property type="protein sequence ID" value="MED7825427.1"/>
    <property type="molecule type" value="Genomic_DNA"/>
</dbReference>
<evidence type="ECO:0000313" key="3">
    <source>
        <dbReference type="Proteomes" id="UP001333996"/>
    </source>
</evidence>
<feature type="transmembrane region" description="Helical" evidence="1">
    <location>
        <begin position="30"/>
        <end position="47"/>
    </location>
</feature>
<reference evidence="2" key="1">
    <citation type="submission" date="2024-01" db="EMBL/GenBank/DDBJ databases">
        <title>First draft genome sequence data of TA4-1, the type strain of Gram-positive actinobacterium Streptomyces chiangmaiensis.</title>
        <authorList>
            <person name="Yasawong M."/>
            <person name="Nantapong N."/>
        </authorList>
    </citation>
    <scope>NUCLEOTIDE SEQUENCE</scope>
    <source>
        <strain evidence="2">TA4-1</strain>
    </source>
</reference>
<protein>
    <submittedName>
        <fullName evidence="2">Uncharacterized protein</fullName>
    </submittedName>
</protein>
<proteinExistence type="predicted"/>
<dbReference type="Proteomes" id="UP001333996">
    <property type="component" value="Unassembled WGS sequence"/>
</dbReference>
<evidence type="ECO:0000313" key="2">
    <source>
        <dbReference type="EMBL" id="MED7825427.1"/>
    </source>
</evidence>
<organism evidence="2 3">
    <name type="scientific">Streptomyces chiangmaiensis</name>
    <dbReference type="NCBI Taxonomy" id="766497"/>
    <lineage>
        <taxon>Bacteria</taxon>
        <taxon>Bacillati</taxon>
        <taxon>Actinomycetota</taxon>
        <taxon>Actinomycetes</taxon>
        <taxon>Kitasatosporales</taxon>
        <taxon>Streptomycetaceae</taxon>
        <taxon>Streptomyces</taxon>
    </lineage>
</organism>
<keyword evidence="1" id="KW-1133">Transmembrane helix</keyword>
<keyword evidence="3" id="KW-1185">Reference proteome</keyword>
<feature type="transmembrane region" description="Helical" evidence="1">
    <location>
        <begin position="7"/>
        <end position="24"/>
    </location>
</feature>
<comment type="caution">
    <text evidence="2">The sequence shown here is derived from an EMBL/GenBank/DDBJ whole genome shotgun (WGS) entry which is preliminary data.</text>
</comment>
<keyword evidence="1" id="KW-0472">Membrane</keyword>
<evidence type="ECO:0000256" key="1">
    <source>
        <dbReference type="SAM" id="Phobius"/>
    </source>
</evidence>
<sequence length="59" mass="6404">MKRWRTPLVIAAATVIVVLMALNTPLHHPLLIAVAGALVLFAVALAIRDHRSGGARRQR</sequence>
<dbReference type="RefSeq" id="WP_329509837.1">
    <property type="nucleotide sequence ID" value="NZ_BAAAYZ010000132.1"/>
</dbReference>
<gene>
    <name evidence="2" type="ORF">VXC91_26425</name>
</gene>
<accession>A0ABU7FNU6</accession>